<dbReference type="Pfam" id="PF23812">
    <property type="entry name" value="Phage_TAC_18"/>
    <property type="match status" value="1"/>
</dbReference>
<evidence type="ECO:0000313" key="1">
    <source>
        <dbReference type="EMBL" id="DAF45687.1"/>
    </source>
</evidence>
<accession>A0A8S5S4S7</accession>
<protein>
    <submittedName>
        <fullName evidence="1">Uncharacterized protein</fullName>
    </submittedName>
</protein>
<name>A0A8S5S4S7_9CAUD</name>
<organism evidence="1">
    <name type="scientific">Siphoviridae sp. ctJ7x27</name>
    <dbReference type="NCBI Taxonomy" id="2827835"/>
    <lineage>
        <taxon>Viruses</taxon>
        <taxon>Duplodnaviria</taxon>
        <taxon>Heunggongvirae</taxon>
        <taxon>Uroviricota</taxon>
        <taxon>Caudoviricetes</taxon>
    </lineage>
</organism>
<dbReference type="EMBL" id="BK032517">
    <property type="protein sequence ID" value="DAF45687.1"/>
    <property type="molecule type" value="Genomic_DNA"/>
</dbReference>
<dbReference type="InterPro" id="IPR056919">
    <property type="entry name" value="Phage_TAC_18"/>
</dbReference>
<proteinExistence type="predicted"/>
<reference evidence="1" key="1">
    <citation type="journal article" date="2021" name="Proc. Natl. Acad. Sci. U.S.A.">
        <title>A Catalog of Tens of Thousands of Viruses from Human Metagenomes Reveals Hidden Associations with Chronic Diseases.</title>
        <authorList>
            <person name="Tisza M.J."/>
            <person name="Buck C.B."/>
        </authorList>
    </citation>
    <scope>NUCLEOTIDE SEQUENCE</scope>
    <source>
        <strain evidence="1">CtJ7x27</strain>
    </source>
</reference>
<sequence>MPLPDAIANRPVLNLGLDLYYIAFLDLTSTRQVGMAEGPISWTSIKDYCIAKDLGEELTEDMFYIIPRLDQTYLKYQSDNMKAK</sequence>